<feature type="compositionally biased region" description="Basic and acidic residues" evidence="1">
    <location>
        <begin position="43"/>
        <end position="61"/>
    </location>
</feature>
<accession>A0A0K1PYL0</accession>
<sequence length="61" mass="7067">MPRSRESFIAARNADEIARPWARSRDRGALFHGKPVTDDDDSRDERSPMDRQDLVDRRVGL</sequence>
<dbReference type="EMBL" id="CP012333">
    <property type="protein sequence ID" value="AKU98618.1"/>
    <property type="molecule type" value="Genomic_DNA"/>
</dbReference>
<gene>
    <name evidence="2" type="ORF">AKJ09_05282</name>
</gene>
<keyword evidence="3" id="KW-1185">Reference proteome</keyword>
<proteinExistence type="predicted"/>
<name>A0A0K1PYL0_9BACT</name>
<evidence type="ECO:0000313" key="3">
    <source>
        <dbReference type="Proteomes" id="UP000064967"/>
    </source>
</evidence>
<evidence type="ECO:0000313" key="2">
    <source>
        <dbReference type="EMBL" id="AKU98618.1"/>
    </source>
</evidence>
<feature type="compositionally biased region" description="Basic and acidic residues" evidence="1">
    <location>
        <begin position="17"/>
        <end position="29"/>
    </location>
</feature>
<organism evidence="2 3">
    <name type="scientific">Labilithrix luteola</name>
    <dbReference type="NCBI Taxonomy" id="1391654"/>
    <lineage>
        <taxon>Bacteria</taxon>
        <taxon>Pseudomonadati</taxon>
        <taxon>Myxococcota</taxon>
        <taxon>Polyangia</taxon>
        <taxon>Polyangiales</taxon>
        <taxon>Labilitrichaceae</taxon>
        <taxon>Labilithrix</taxon>
    </lineage>
</organism>
<dbReference type="STRING" id="1391654.AKJ09_05282"/>
<dbReference type="AlphaFoldDB" id="A0A0K1PYL0"/>
<feature type="region of interest" description="Disordered" evidence="1">
    <location>
        <begin position="17"/>
        <end position="61"/>
    </location>
</feature>
<dbReference type="Proteomes" id="UP000064967">
    <property type="component" value="Chromosome"/>
</dbReference>
<protein>
    <submittedName>
        <fullName evidence="2">Uncharacterized protein</fullName>
    </submittedName>
</protein>
<dbReference type="KEGG" id="llu:AKJ09_05282"/>
<evidence type="ECO:0000256" key="1">
    <source>
        <dbReference type="SAM" id="MobiDB-lite"/>
    </source>
</evidence>
<reference evidence="2 3" key="1">
    <citation type="submission" date="2015-08" db="EMBL/GenBank/DDBJ databases">
        <authorList>
            <person name="Babu N.S."/>
            <person name="Beckwith C.J."/>
            <person name="Beseler K.G."/>
            <person name="Brison A."/>
            <person name="Carone J.V."/>
            <person name="Caskin T.P."/>
            <person name="Diamond M."/>
            <person name="Durham M.E."/>
            <person name="Foxe J.M."/>
            <person name="Go M."/>
            <person name="Henderson B.A."/>
            <person name="Jones I.B."/>
            <person name="McGettigan J.A."/>
            <person name="Micheletti S.J."/>
            <person name="Nasrallah M.E."/>
            <person name="Ortiz D."/>
            <person name="Piller C.R."/>
            <person name="Privatt S.R."/>
            <person name="Schneider S.L."/>
            <person name="Sharp S."/>
            <person name="Smith T.C."/>
            <person name="Stanton J.D."/>
            <person name="Ullery H.E."/>
            <person name="Wilson R.J."/>
            <person name="Serrano M.G."/>
            <person name="Buck G."/>
            <person name="Lee V."/>
            <person name="Wang Y."/>
            <person name="Carvalho R."/>
            <person name="Voegtly L."/>
            <person name="Shi R."/>
            <person name="Duckworth R."/>
            <person name="Johnson A."/>
            <person name="Loviza R."/>
            <person name="Walstead R."/>
            <person name="Shah Z."/>
            <person name="Kiflezghi M."/>
            <person name="Wade K."/>
            <person name="Ball S.L."/>
            <person name="Bradley K.W."/>
            <person name="Asai D.J."/>
            <person name="Bowman C.A."/>
            <person name="Russell D.A."/>
            <person name="Pope W.H."/>
            <person name="Jacobs-Sera D."/>
            <person name="Hendrix R.W."/>
            <person name="Hatfull G.F."/>
        </authorList>
    </citation>
    <scope>NUCLEOTIDE SEQUENCE [LARGE SCALE GENOMIC DNA]</scope>
    <source>
        <strain evidence="2 3">DSM 27648</strain>
    </source>
</reference>